<dbReference type="RefSeq" id="WP_344923963.1">
    <property type="nucleotide sequence ID" value="NZ_BAAAYK010000010.1"/>
</dbReference>
<protein>
    <submittedName>
        <fullName evidence="2">Uncharacterized protein</fullName>
    </submittedName>
</protein>
<name>A0ABP6RJ83_9PSEU</name>
<gene>
    <name evidence="2" type="ORF">GCM10020366_04790</name>
</gene>
<accession>A0ABP6RJ83</accession>
<dbReference type="Proteomes" id="UP001500483">
    <property type="component" value="Unassembled WGS sequence"/>
</dbReference>
<organism evidence="2 3">
    <name type="scientific">Saccharopolyspora gregorii</name>
    <dbReference type="NCBI Taxonomy" id="33914"/>
    <lineage>
        <taxon>Bacteria</taxon>
        <taxon>Bacillati</taxon>
        <taxon>Actinomycetota</taxon>
        <taxon>Actinomycetes</taxon>
        <taxon>Pseudonocardiales</taxon>
        <taxon>Pseudonocardiaceae</taxon>
        <taxon>Saccharopolyspora</taxon>
    </lineage>
</organism>
<evidence type="ECO:0000313" key="2">
    <source>
        <dbReference type="EMBL" id="GAA3353005.1"/>
    </source>
</evidence>
<evidence type="ECO:0000313" key="3">
    <source>
        <dbReference type="Proteomes" id="UP001500483"/>
    </source>
</evidence>
<comment type="caution">
    <text evidence="2">The sequence shown here is derived from an EMBL/GenBank/DDBJ whole genome shotgun (WGS) entry which is preliminary data.</text>
</comment>
<sequence>MRRHFPPPRPLEAVSHSRIDALSRRAANWPMRPTAASAAALARRSGRLLRHRPRLAVALSYAGPDTDPSEATPAPSAGGSGHTAAGPRRAEGAVRADIALTDLITVIVGIVLAVEHRADAAPKPTGCSG</sequence>
<feature type="region of interest" description="Disordered" evidence="1">
    <location>
        <begin position="60"/>
        <end position="90"/>
    </location>
</feature>
<evidence type="ECO:0000256" key="1">
    <source>
        <dbReference type="SAM" id="MobiDB-lite"/>
    </source>
</evidence>
<dbReference type="Gene3D" id="1.10.357.10">
    <property type="entry name" value="Tetracycline Repressor, domain 2"/>
    <property type="match status" value="1"/>
</dbReference>
<reference evidence="3" key="1">
    <citation type="journal article" date="2019" name="Int. J. Syst. Evol. Microbiol.">
        <title>The Global Catalogue of Microorganisms (GCM) 10K type strain sequencing project: providing services to taxonomists for standard genome sequencing and annotation.</title>
        <authorList>
            <consortium name="The Broad Institute Genomics Platform"/>
            <consortium name="The Broad Institute Genome Sequencing Center for Infectious Disease"/>
            <person name="Wu L."/>
            <person name="Ma J."/>
        </authorList>
    </citation>
    <scope>NUCLEOTIDE SEQUENCE [LARGE SCALE GENOMIC DNA]</scope>
    <source>
        <strain evidence="3">JCM 9687</strain>
    </source>
</reference>
<dbReference type="EMBL" id="BAAAYK010000010">
    <property type="protein sequence ID" value="GAA3353005.1"/>
    <property type="molecule type" value="Genomic_DNA"/>
</dbReference>
<proteinExistence type="predicted"/>
<keyword evidence="3" id="KW-1185">Reference proteome</keyword>